<evidence type="ECO:0000256" key="9">
    <source>
        <dbReference type="ARBA" id="ARBA00023136"/>
    </source>
</evidence>
<keyword evidence="7" id="KW-1133">Transmembrane helix</keyword>
<dbReference type="GO" id="GO:1990542">
    <property type="term" value="P:mitochondrial transmembrane transport"/>
    <property type="evidence" value="ECO:0007669"/>
    <property type="project" value="InterPro"/>
</dbReference>
<dbReference type="OrthoDB" id="1747031at2759"/>
<evidence type="ECO:0000256" key="8">
    <source>
        <dbReference type="ARBA" id="ARBA00023128"/>
    </source>
</evidence>
<dbReference type="PANTHER" id="PTHR45760">
    <property type="entry name" value="FI19922P1-RELATED"/>
    <property type="match status" value="1"/>
</dbReference>
<keyword evidence="5" id="KW-0677">Repeat</keyword>
<comment type="subcellular location">
    <subcellularLocation>
        <location evidence="1">Mitochondrion inner membrane</location>
        <topology evidence="1">Multi-pass membrane protein</topology>
    </subcellularLocation>
</comment>
<dbReference type="Gene3D" id="1.50.40.10">
    <property type="entry name" value="Mitochondrial carrier domain"/>
    <property type="match status" value="1"/>
</dbReference>
<keyword evidence="9" id="KW-0472">Membrane</keyword>
<evidence type="ECO:0000256" key="3">
    <source>
        <dbReference type="ARBA" id="ARBA00022448"/>
    </source>
</evidence>
<reference evidence="10" key="1">
    <citation type="submission" date="2022-05" db="EMBL/GenBank/DDBJ databases">
        <title>The Musa troglodytarum L. genome provides insights into the mechanism of non-climacteric behaviour and enrichment of carotenoids.</title>
        <authorList>
            <person name="Wang J."/>
        </authorList>
    </citation>
    <scope>NUCLEOTIDE SEQUENCE</scope>
    <source>
        <tissue evidence="10">Leaf</tissue>
    </source>
</reference>
<sequence length="234" mass="26632">MISATAIMSASEKATASSSPSSAPSSLPPVFLRLQDGLRRTSHLRRRRPRFLHHRQSPRRRKGDMPTYFVDINVFLCSVVNRQGCKHKQLEYHITLRSIRLPYSAYNIRICMAVRCYPSYIYGEQYCASTCCPSDCSRYKGTLDVFYKVIKQICCKFFPDLLTGGYTWFADRWGYIYLAMTCCAIGWNISPNSYPNLTPYVPLLAGSAARTLACLACSPIELARTRMQVVTLKF</sequence>
<evidence type="ECO:0000256" key="6">
    <source>
        <dbReference type="ARBA" id="ARBA00022792"/>
    </source>
</evidence>
<evidence type="ECO:0000313" key="10">
    <source>
        <dbReference type="EMBL" id="URE48125.1"/>
    </source>
</evidence>
<evidence type="ECO:0000256" key="4">
    <source>
        <dbReference type="ARBA" id="ARBA00022692"/>
    </source>
</evidence>
<dbReference type="GO" id="GO:0005743">
    <property type="term" value="C:mitochondrial inner membrane"/>
    <property type="evidence" value="ECO:0007669"/>
    <property type="project" value="UniProtKB-SubCell"/>
</dbReference>
<evidence type="ECO:0000256" key="1">
    <source>
        <dbReference type="ARBA" id="ARBA00004448"/>
    </source>
</evidence>
<proteinExistence type="inferred from homology"/>
<accession>A0A9E7LEU6</accession>
<keyword evidence="8" id="KW-0496">Mitochondrion</keyword>
<dbReference type="SUPFAM" id="SSF103506">
    <property type="entry name" value="Mitochondrial carrier"/>
    <property type="match status" value="1"/>
</dbReference>
<comment type="similarity">
    <text evidence="2">Belongs to the mitochondrial carrier (TC 2.A.29) family.</text>
</comment>
<gene>
    <name evidence="10" type="ORF">MUK42_01814</name>
</gene>
<evidence type="ECO:0000256" key="2">
    <source>
        <dbReference type="ARBA" id="ARBA00006375"/>
    </source>
</evidence>
<dbReference type="Proteomes" id="UP001055439">
    <property type="component" value="Chromosome 9"/>
</dbReference>
<name>A0A9E7LEU6_9LILI</name>
<evidence type="ECO:0000256" key="5">
    <source>
        <dbReference type="ARBA" id="ARBA00022737"/>
    </source>
</evidence>
<dbReference type="AlphaFoldDB" id="A0A9E7LEU6"/>
<dbReference type="InterPro" id="IPR045315">
    <property type="entry name" value="Mtm1-like"/>
</dbReference>
<keyword evidence="11" id="KW-1185">Reference proteome</keyword>
<evidence type="ECO:0000256" key="7">
    <source>
        <dbReference type="ARBA" id="ARBA00022989"/>
    </source>
</evidence>
<keyword evidence="3" id="KW-0813">Transport</keyword>
<dbReference type="InterPro" id="IPR023395">
    <property type="entry name" value="MCP_dom_sf"/>
</dbReference>
<dbReference type="EMBL" id="CP097511">
    <property type="protein sequence ID" value="URE48125.1"/>
    <property type="molecule type" value="Genomic_DNA"/>
</dbReference>
<organism evidence="10 11">
    <name type="scientific">Musa troglodytarum</name>
    <name type="common">fe'i banana</name>
    <dbReference type="NCBI Taxonomy" id="320322"/>
    <lineage>
        <taxon>Eukaryota</taxon>
        <taxon>Viridiplantae</taxon>
        <taxon>Streptophyta</taxon>
        <taxon>Embryophyta</taxon>
        <taxon>Tracheophyta</taxon>
        <taxon>Spermatophyta</taxon>
        <taxon>Magnoliopsida</taxon>
        <taxon>Liliopsida</taxon>
        <taxon>Zingiberales</taxon>
        <taxon>Musaceae</taxon>
        <taxon>Musa</taxon>
    </lineage>
</organism>
<keyword evidence="4" id="KW-0812">Transmembrane</keyword>
<keyword evidence="6" id="KW-0999">Mitochondrion inner membrane</keyword>
<dbReference type="PANTHER" id="PTHR45760:SF2">
    <property type="entry name" value="FI19922P1-RELATED"/>
    <property type="match status" value="1"/>
</dbReference>
<protein>
    <submittedName>
        <fullName evidence="10">Mitochondrial substrate carrier family protein</fullName>
    </submittedName>
</protein>
<evidence type="ECO:0000313" key="11">
    <source>
        <dbReference type="Proteomes" id="UP001055439"/>
    </source>
</evidence>